<gene>
    <name evidence="1" type="ORF">FYJ91_05815</name>
</gene>
<evidence type="ECO:0000313" key="2">
    <source>
        <dbReference type="Proteomes" id="UP000322077"/>
    </source>
</evidence>
<dbReference type="EMBL" id="VTOU01000002">
    <property type="protein sequence ID" value="TZG27144.1"/>
    <property type="molecule type" value="Genomic_DNA"/>
</dbReference>
<evidence type="ECO:0000313" key="1">
    <source>
        <dbReference type="EMBL" id="TZG27144.1"/>
    </source>
</evidence>
<dbReference type="InterPro" id="IPR007554">
    <property type="entry name" value="Glycerophosphate_synth"/>
</dbReference>
<dbReference type="Pfam" id="PF04464">
    <property type="entry name" value="Glyphos_transf"/>
    <property type="match status" value="1"/>
</dbReference>
<accession>A0A5D9C5S1</accession>
<dbReference type="Gene3D" id="3.40.50.12580">
    <property type="match status" value="1"/>
</dbReference>
<organism evidence="1 2">
    <name type="scientific">Sphingomonas montanisoli</name>
    <dbReference type="NCBI Taxonomy" id="2606412"/>
    <lineage>
        <taxon>Bacteria</taxon>
        <taxon>Pseudomonadati</taxon>
        <taxon>Pseudomonadota</taxon>
        <taxon>Alphaproteobacteria</taxon>
        <taxon>Sphingomonadales</taxon>
        <taxon>Sphingomonadaceae</taxon>
        <taxon>Sphingomonas</taxon>
    </lineage>
</organism>
<name>A0A5D9C5S1_9SPHN</name>
<keyword evidence="2" id="KW-1185">Reference proteome</keyword>
<protein>
    <recommendedName>
        <fullName evidence="3">Glycosyl transferase</fullName>
    </recommendedName>
</protein>
<reference evidence="1 2" key="1">
    <citation type="submission" date="2019-08" db="EMBL/GenBank/DDBJ databases">
        <authorList>
            <person name="Wang G."/>
            <person name="Xu Z."/>
        </authorList>
    </citation>
    <scope>NUCLEOTIDE SEQUENCE [LARGE SCALE GENOMIC DNA]</scope>
    <source>
        <strain evidence="1 2">ZX</strain>
    </source>
</reference>
<dbReference type="RefSeq" id="WP_149521363.1">
    <property type="nucleotide sequence ID" value="NZ_VTOU01000002.1"/>
</dbReference>
<dbReference type="InterPro" id="IPR043148">
    <property type="entry name" value="TagF_C"/>
</dbReference>
<dbReference type="Proteomes" id="UP000322077">
    <property type="component" value="Unassembled WGS sequence"/>
</dbReference>
<proteinExistence type="predicted"/>
<dbReference type="GO" id="GO:0047355">
    <property type="term" value="F:CDP-glycerol glycerophosphotransferase activity"/>
    <property type="evidence" value="ECO:0007669"/>
    <property type="project" value="InterPro"/>
</dbReference>
<dbReference type="AlphaFoldDB" id="A0A5D9C5S1"/>
<comment type="caution">
    <text evidence="1">The sequence shown here is derived from an EMBL/GenBank/DDBJ whole genome shotgun (WGS) entry which is preliminary data.</text>
</comment>
<evidence type="ECO:0008006" key="3">
    <source>
        <dbReference type="Google" id="ProtNLM"/>
    </source>
</evidence>
<dbReference type="GO" id="GO:0016020">
    <property type="term" value="C:membrane"/>
    <property type="evidence" value="ECO:0007669"/>
    <property type="project" value="InterPro"/>
</dbReference>
<sequence>MRHEMAGFSANGDALALDRAPRIAFLFNAQAHQLLHGISIAESLARSWHIGVDIVSPSDQHLALAQRLTDKATHRLLRFENIGSPFLGTLANLRQSAIPPKALTLFHARRRLDQYTAIALPERTSTLLRRFGVTQPKLIHTDHGAGDRAVGYDPRIALFDFALLAGRKQERRMLDAGLIKSGHYAIVGYPKFDAADRLRSASWTPFADRRPIVLYNPHFSRELGSWWRHGPTIVDRVASDGRYNLIVAPHIRLCDDRKSRRRFEAALAPYADLPNVFVDTGSDRLIDMTYTSTADIYVGDVSSQIYEFLRTPRPALFVNSGRRDWRGDANYAHWALGPVIDEPTHIADAIANAIATHDAFTPAQHVAIRDTFDTDSTQRASDRAADAIAAFLNLQRVR</sequence>